<protein>
    <recommendedName>
        <fullName evidence="6">Pentatricopeptide repeat-containing protein At2g41720</fullName>
    </recommendedName>
</protein>
<dbReference type="SUPFAM" id="SSF81901">
    <property type="entry name" value="HCP-like"/>
    <property type="match status" value="1"/>
</dbReference>
<dbReference type="InterPro" id="IPR002885">
    <property type="entry name" value="PPR_rpt"/>
</dbReference>
<dbReference type="Pfam" id="PF01535">
    <property type="entry name" value="PPR"/>
    <property type="match status" value="1"/>
</dbReference>
<dbReference type="Gene3D" id="1.25.40.10">
    <property type="entry name" value="Tetratricopeptide repeat domain"/>
    <property type="match status" value="7"/>
</dbReference>
<reference evidence="4 5" key="1">
    <citation type="journal article" date="2022" name="Nat. Genet.">
        <title>Improved pea reference genome and pan-genome highlight genomic features and evolutionary characteristics.</title>
        <authorList>
            <person name="Yang T."/>
            <person name="Liu R."/>
            <person name="Luo Y."/>
            <person name="Hu S."/>
            <person name="Wang D."/>
            <person name="Wang C."/>
            <person name="Pandey M.K."/>
            <person name="Ge S."/>
            <person name="Xu Q."/>
            <person name="Li N."/>
            <person name="Li G."/>
            <person name="Huang Y."/>
            <person name="Saxena R.K."/>
            <person name="Ji Y."/>
            <person name="Li M."/>
            <person name="Yan X."/>
            <person name="He Y."/>
            <person name="Liu Y."/>
            <person name="Wang X."/>
            <person name="Xiang C."/>
            <person name="Varshney R.K."/>
            <person name="Ding H."/>
            <person name="Gao S."/>
            <person name="Zong X."/>
        </authorList>
    </citation>
    <scope>NUCLEOTIDE SEQUENCE [LARGE SCALE GENOMIC DNA]</scope>
    <source>
        <strain evidence="4 5">cv. Zhongwan 6</strain>
    </source>
</reference>
<dbReference type="FunFam" id="1.25.40.10:FF:000554">
    <property type="entry name" value="Pentatricopeptide repeat-containing protein At2g41720"/>
    <property type="match status" value="1"/>
</dbReference>
<dbReference type="Pfam" id="PF13812">
    <property type="entry name" value="PPR_3"/>
    <property type="match status" value="5"/>
</dbReference>
<evidence type="ECO:0000256" key="1">
    <source>
        <dbReference type="ARBA" id="ARBA00022737"/>
    </source>
</evidence>
<dbReference type="PROSITE" id="PS51375">
    <property type="entry name" value="PPR"/>
    <property type="match status" value="15"/>
</dbReference>
<feature type="repeat" description="PPR" evidence="2">
    <location>
        <begin position="345"/>
        <end position="379"/>
    </location>
</feature>
<dbReference type="PANTHER" id="PTHR47942">
    <property type="entry name" value="TETRATRICOPEPTIDE REPEAT (TPR)-LIKE SUPERFAMILY PROTEIN-RELATED"/>
    <property type="match status" value="1"/>
</dbReference>
<accession>A0A9D4XY51</accession>
<evidence type="ECO:0000313" key="4">
    <source>
        <dbReference type="EMBL" id="KAI5427095.1"/>
    </source>
</evidence>
<feature type="repeat" description="PPR" evidence="2">
    <location>
        <begin position="273"/>
        <end position="307"/>
    </location>
</feature>
<dbReference type="FunFam" id="1.25.40.10:FF:003312">
    <property type="entry name" value="Predicted protein"/>
    <property type="match status" value="1"/>
</dbReference>
<dbReference type="EMBL" id="JAMSHJ010000003">
    <property type="protein sequence ID" value="KAI5427095.1"/>
    <property type="molecule type" value="Genomic_DNA"/>
</dbReference>
<gene>
    <name evidence="4" type="ORF">KIW84_032501</name>
</gene>
<keyword evidence="5" id="KW-1185">Reference proteome</keyword>
<dbReference type="Gramene" id="Psat03G0250100-T1">
    <property type="protein sequence ID" value="KAI5427095.1"/>
    <property type="gene ID" value="KIW84_032501"/>
</dbReference>
<evidence type="ECO:0000256" key="3">
    <source>
        <dbReference type="SAM" id="MobiDB-lite"/>
    </source>
</evidence>
<dbReference type="InterPro" id="IPR051222">
    <property type="entry name" value="PPR/CCM1_RNA-binding"/>
</dbReference>
<dbReference type="PANTHER" id="PTHR47942:SF63">
    <property type="entry name" value="PENTATRICOPEPTIDE REPEAT-CONTAINING PROTEIN"/>
    <property type="match status" value="1"/>
</dbReference>
<feature type="repeat" description="PPR" evidence="2">
    <location>
        <begin position="450"/>
        <end position="484"/>
    </location>
</feature>
<proteinExistence type="predicted"/>
<keyword evidence="1" id="KW-0677">Repeat</keyword>
<feature type="region of interest" description="Disordered" evidence="3">
    <location>
        <begin position="1"/>
        <end position="37"/>
    </location>
</feature>
<organism evidence="4 5">
    <name type="scientific">Pisum sativum</name>
    <name type="common">Garden pea</name>
    <name type="synonym">Lathyrus oleraceus</name>
    <dbReference type="NCBI Taxonomy" id="3888"/>
    <lineage>
        <taxon>Eukaryota</taxon>
        <taxon>Viridiplantae</taxon>
        <taxon>Streptophyta</taxon>
        <taxon>Embryophyta</taxon>
        <taxon>Tracheophyta</taxon>
        <taxon>Spermatophyta</taxon>
        <taxon>Magnoliopsida</taxon>
        <taxon>eudicotyledons</taxon>
        <taxon>Gunneridae</taxon>
        <taxon>Pentapetalae</taxon>
        <taxon>rosids</taxon>
        <taxon>fabids</taxon>
        <taxon>Fabales</taxon>
        <taxon>Fabaceae</taxon>
        <taxon>Papilionoideae</taxon>
        <taxon>50 kb inversion clade</taxon>
        <taxon>NPAAA clade</taxon>
        <taxon>Hologalegina</taxon>
        <taxon>IRL clade</taxon>
        <taxon>Fabeae</taxon>
        <taxon>Lathyrus</taxon>
    </lineage>
</organism>
<evidence type="ECO:0008006" key="6">
    <source>
        <dbReference type="Google" id="ProtNLM"/>
    </source>
</evidence>
<feature type="repeat" description="PPR" evidence="2">
    <location>
        <begin position="192"/>
        <end position="226"/>
    </location>
</feature>
<dbReference type="SUPFAM" id="SSF48452">
    <property type="entry name" value="TPR-like"/>
    <property type="match status" value="1"/>
</dbReference>
<feature type="repeat" description="PPR" evidence="2">
    <location>
        <begin position="380"/>
        <end position="414"/>
    </location>
</feature>
<dbReference type="AlphaFoldDB" id="A0A9D4XY51"/>
<evidence type="ECO:0000256" key="2">
    <source>
        <dbReference type="PROSITE-ProRule" id="PRU00708"/>
    </source>
</evidence>
<feature type="repeat" description="PPR" evidence="2">
    <location>
        <begin position="238"/>
        <end position="272"/>
    </location>
</feature>
<feature type="repeat" description="PPR" evidence="2">
    <location>
        <begin position="555"/>
        <end position="589"/>
    </location>
</feature>
<feature type="compositionally biased region" description="Polar residues" evidence="3">
    <location>
        <begin position="24"/>
        <end position="33"/>
    </location>
</feature>
<evidence type="ECO:0000313" key="5">
    <source>
        <dbReference type="Proteomes" id="UP001058974"/>
    </source>
</evidence>
<dbReference type="NCBIfam" id="TIGR00756">
    <property type="entry name" value="PPR"/>
    <property type="match status" value="14"/>
</dbReference>
<feature type="repeat" description="PPR" evidence="2">
    <location>
        <begin position="590"/>
        <end position="624"/>
    </location>
</feature>
<sequence length="864" mass="97240">MLHGATPISMASTAPHRIQLGGATESTRPPKSITTRKKNSNELAFKETKDGFVDYNRGQHEVSTKIDGLRKEDIPAHYRLRVAGNRFQKDWTVSEVADSVLSLTLRDDVEGLLNRWIGRFARKNFPFLIRELTQRGSIEHCNLVFSWMKIQKNYCARTDIYNMMIRLQARHNRTDQARGLFFEMQKCKCKPDAETYNALINAHGRAGQWRWAMNIMDDMLRVAVTVCDTTILLQIPPSRSTYNNLINACGSSGNWKEALNVCKKMTDNGVGPDLVTHNIMLSAFKSGAQYSKALSYFELMKGTHIRPDTTTHNIVIHCLVKLQQYDKAIDIFNSMKEKKSECHPDVVTYTSIIHLYSMCGKTENCEAAFSMMLAEGLKPNIISYNALLGAYAARGMDNEALLVFDKIKQNGFRPDIVSYTSLLNAYGRSRKPQKAREIFKMIKRNNLKPNIVSYNALIDAYGSNGLLEDAIEILREMEQDKIHPNVVSICTLLAACGRCCQKVKIDTVLSAAQMRGIKLNTAAYNSAIGSYINMGEYDKAIDLYKSMSKKNIKYDSVTYTILISGCCKMSKYGEALSFKEEMTHLKIPMSKEVYSSVLCAYSKQGQIIEAESTFNLMKSSGCNPDVVTYTAMLDAYNAAEKWEKAYALFEEMEANGTKLDTIACAALMNAFNRGGQPERVLSLAQSMREKEIPLSDTIFFEMVSACSLLHDWKTAVDVIKYMEPSLPVISSGCLNLFLNSLGKSGKIETMLKLFFKMLTSGAEVNFNTYSILLKNLLSSGNWRKYLEVLQWMEDAGIHPSNEMYRDISSFSKCCGAENAAVIKERLGNMTIYLPFIGKYYKKGITRAMLLTKGSRSQSENTQSS</sequence>
<feature type="repeat" description="PPR" evidence="2">
    <location>
        <begin position="660"/>
        <end position="694"/>
    </location>
</feature>
<feature type="repeat" description="PPR" evidence="2">
    <location>
        <begin position="765"/>
        <end position="799"/>
    </location>
</feature>
<feature type="repeat" description="PPR" evidence="2">
    <location>
        <begin position="157"/>
        <end position="191"/>
    </location>
</feature>
<feature type="repeat" description="PPR" evidence="2">
    <location>
        <begin position="308"/>
        <end position="342"/>
    </location>
</feature>
<name>A0A9D4XY51_PEA</name>
<feature type="repeat" description="PPR" evidence="2">
    <location>
        <begin position="625"/>
        <end position="659"/>
    </location>
</feature>
<dbReference type="FunFam" id="1.25.40.10:FF:001209">
    <property type="entry name" value="Os07g0213300 protein"/>
    <property type="match status" value="1"/>
</dbReference>
<dbReference type="Pfam" id="PF13041">
    <property type="entry name" value="PPR_2"/>
    <property type="match status" value="4"/>
</dbReference>
<feature type="repeat" description="PPR" evidence="2">
    <location>
        <begin position="520"/>
        <end position="554"/>
    </location>
</feature>
<comment type="caution">
    <text evidence="4">The sequence shown here is derived from an EMBL/GenBank/DDBJ whole genome shotgun (WGS) entry which is preliminary data.</text>
</comment>
<dbReference type="InterPro" id="IPR011990">
    <property type="entry name" value="TPR-like_helical_dom_sf"/>
</dbReference>
<dbReference type="Proteomes" id="UP001058974">
    <property type="component" value="Chromosome 3"/>
</dbReference>
<feature type="repeat" description="PPR" evidence="2">
    <location>
        <begin position="415"/>
        <end position="449"/>
    </location>
</feature>